<dbReference type="InParanoid" id="A0A1B7MRG8"/>
<dbReference type="Proteomes" id="UP000092154">
    <property type="component" value="Unassembled WGS sequence"/>
</dbReference>
<organism evidence="1 2">
    <name type="scientific">Rhizopogon vinicolor AM-OR11-026</name>
    <dbReference type="NCBI Taxonomy" id="1314800"/>
    <lineage>
        <taxon>Eukaryota</taxon>
        <taxon>Fungi</taxon>
        <taxon>Dikarya</taxon>
        <taxon>Basidiomycota</taxon>
        <taxon>Agaricomycotina</taxon>
        <taxon>Agaricomycetes</taxon>
        <taxon>Agaricomycetidae</taxon>
        <taxon>Boletales</taxon>
        <taxon>Suillineae</taxon>
        <taxon>Rhizopogonaceae</taxon>
        <taxon>Rhizopogon</taxon>
    </lineage>
</organism>
<dbReference type="Gene3D" id="3.90.230.10">
    <property type="entry name" value="Creatinase/methionine aminopeptidase superfamily"/>
    <property type="match status" value="1"/>
</dbReference>
<name>A0A1B7MRG8_9AGAM</name>
<dbReference type="SUPFAM" id="SSF55920">
    <property type="entry name" value="Creatinase/aminopeptidase"/>
    <property type="match status" value="1"/>
</dbReference>
<dbReference type="OrthoDB" id="3209743at2759"/>
<gene>
    <name evidence="1" type="ORF">K503DRAFT_773754</name>
</gene>
<keyword evidence="2" id="KW-1185">Reference proteome</keyword>
<dbReference type="AlphaFoldDB" id="A0A1B7MRG8"/>
<protein>
    <submittedName>
        <fullName evidence="1">Uncharacterized protein</fullName>
    </submittedName>
</protein>
<dbReference type="InterPro" id="IPR036005">
    <property type="entry name" value="Creatinase/aminopeptidase-like"/>
</dbReference>
<accession>A0A1B7MRG8</accession>
<reference evidence="1 2" key="1">
    <citation type="submission" date="2016-06" db="EMBL/GenBank/DDBJ databases">
        <title>Comparative genomics of the ectomycorrhizal sister species Rhizopogon vinicolor and Rhizopogon vesiculosus (Basidiomycota: Boletales) reveals a divergence of the mating type B locus.</title>
        <authorList>
            <consortium name="DOE Joint Genome Institute"/>
            <person name="Mujic A.B."/>
            <person name="Kuo A."/>
            <person name="Tritt A."/>
            <person name="Lipzen A."/>
            <person name="Chen C."/>
            <person name="Johnson J."/>
            <person name="Sharma A."/>
            <person name="Barry K."/>
            <person name="Grigoriev I.V."/>
            <person name="Spatafora J.W."/>
        </authorList>
    </citation>
    <scope>NUCLEOTIDE SEQUENCE [LARGE SCALE GENOMIC DNA]</scope>
    <source>
        <strain evidence="1 2">AM-OR11-026</strain>
    </source>
</reference>
<sequence>MLPGHCFTIEGSNPSVWLFLDGWTVSTENRARSAQAGHMILITETGADVLTR</sequence>
<evidence type="ECO:0000313" key="1">
    <source>
        <dbReference type="EMBL" id="OAX35177.1"/>
    </source>
</evidence>
<dbReference type="STRING" id="1314800.A0A1B7MRG8"/>
<dbReference type="EMBL" id="KV448525">
    <property type="protein sequence ID" value="OAX35177.1"/>
    <property type="molecule type" value="Genomic_DNA"/>
</dbReference>
<proteinExistence type="predicted"/>
<evidence type="ECO:0000313" key="2">
    <source>
        <dbReference type="Proteomes" id="UP000092154"/>
    </source>
</evidence>